<dbReference type="AlphaFoldDB" id="U1WWK0"/>
<name>U1WWK0_ANEAE</name>
<evidence type="ECO:0000313" key="2">
    <source>
        <dbReference type="Proteomes" id="UP000016511"/>
    </source>
</evidence>
<sequence length="39" mass="4788">MKKLYFFSLFLPLIIWAKTHKIFIVKEESRNYNAGFFVF</sequence>
<protein>
    <submittedName>
        <fullName evidence="1">Uncharacterized protein</fullName>
    </submittedName>
</protein>
<dbReference type="HOGENOM" id="CLU_3303878_0_0_9"/>
<dbReference type="STRING" id="649747.HMPREF0083_04845"/>
<dbReference type="Proteomes" id="UP000016511">
    <property type="component" value="Unassembled WGS sequence"/>
</dbReference>
<dbReference type="PATRIC" id="fig|649747.3.peg.4362"/>
<reference evidence="1 2" key="1">
    <citation type="submission" date="2013-08" db="EMBL/GenBank/DDBJ databases">
        <authorList>
            <person name="Weinstock G."/>
            <person name="Sodergren E."/>
            <person name="Wylie T."/>
            <person name="Fulton L."/>
            <person name="Fulton R."/>
            <person name="Fronick C."/>
            <person name="O'Laughlin M."/>
            <person name="Godfrey J."/>
            <person name="Miner T."/>
            <person name="Herter B."/>
            <person name="Appelbaum E."/>
            <person name="Cordes M."/>
            <person name="Lek S."/>
            <person name="Wollam A."/>
            <person name="Pepin K.H."/>
            <person name="Palsikar V.B."/>
            <person name="Mitreva M."/>
            <person name="Wilson R.K."/>
        </authorList>
    </citation>
    <scope>NUCLEOTIDE SEQUENCE [LARGE SCALE GENOMIC DNA]</scope>
    <source>
        <strain evidence="1 2">ATCC 12856</strain>
    </source>
</reference>
<gene>
    <name evidence="1" type="ORF">HMPREF0083_04845</name>
</gene>
<organism evidence="1 2">
    <name type="scientific">Aneurinibacillus aneurinilyticus ATCC 12856</name>
    <dbReference type="NCBI Taxonomy" id="649747"/>
    <lineage>
        <taxon>Bacteria</taxon>
        <taxon>Bacillati</taxon>
        <taxon>Bacillota</taxon>
        <taxon>Bacilli</taxon>
        <taxon>Bacillales</taxon>
        <taxon>Paenibacillaceae</taxon>
        <taxon>Aneurinibacillus group</taxon>
        <taxon>Aneurinibacillus</taxon>
    </lineage>
</organism>
<accession>U1WWK0</accession>
<dbReference type="EMBL" id="AWSJ01000298">
    <property type="protein sequence ID" value="ERI07055.1"/>
    <property type="molecule type" value="Genomic_DNA"/>
</dbReference>
<proteinExistence type="predicted"/>
<comment type="caution">
    <text evidence="1">The sequence shown here is derived from an EMBL/GenBank/DDBJ whole genome shotgun (WGS) entry which is preliminary data.</text>
</comment>
<keyword evidence="2" id="KW-1185">Reference proteome</keyword>
<evidence type="ECO:0000313" key="1">
    <source>
        <dbReference type="EMBL" id="ERI07055.1"/>
    </source>
</evidence>